<feature type="transmembrane region" description="Helical" evidence="6">
    <location>
        <begin position="309"/>
        <end position="330"/>
    </location>
</feature>
<dbReference type="InterPro" id="IPR050189">
    <property type="entry name" value="MFS_Efflux_Transporters"/>
</dbReference>
<dbReference type="GO" id="GO:0022857">
    <property type="term" value="F:transmembrane transporter activity"/>
    <property type="evidence" value="ECO:0007669"/>
    <property type="project" value="InterPro"/>
</dbReference>
<keyword evidence="2" id="KW-1003">Cell membrane</keyword>
<dbReference type="PANTHER" id="PTHR43124">
    <property type="entry name" value="PURINE EFFLUX PUMP PBUE"/>
    <property type="match status" value="1"/>
</dbReference>
<keyword evidence="9" id="KW-1185">Reference proteome</keyword>
<evidence type="ECO:0000256" key="3">
    <source>
        <dbReference type="ARBA" id="ARBA00022692"/>
    </source>
</evidence>
<evidence type="ECO:0000256" key="4">
    <source>
        <dbReference type="ARBA" id="ARBA00022989"/>
    </source>
</evidence>
<evidence type="ECO:0000256" key="6">
    <source>
        <dbReference type="SAM" id="Phobius"/>
    </source>
</evidence>
<feature type="transmembrane region" description="Helical" evidence="6">
    <location>
        <begin position="248"/>
        <end position="267"/>
    </location>
</feature>
<sequence length="405" mass="42403">MSLAKRHPPVVLVLLALWLMVLASSSQATIIAPILPRIGEALGISEALQGTLVTGYAIALSVFAIVIGPISDRIGRRPVLLTGTSSMAIFLAMHGFASDFISLLCVRIGAGVSGGILTGVAVAYVGDYFPYERRGWASGWVMSGFAFGQVVGLPIGTILAERYGFRAPFLLFAIVALVSFLLVLSVLPQPPINRSSERLSVRFALKGYRELLRDRAVVSAGFAYATMLFAVSTFVVFFPTWLEKEIGVSPTATALLFMVGGLANLLFGPQAGSLSDHIGRKPVIVGSCLVSAVLFAVTPFVVFDMLSAYVVFFLTMMLLALRLSPLQALLTTLVPDARRGSLMSLVVAIGQIGGGLGGAIAGVVYAQVGYFGNAILSALAITATGVVILSSLSEPGLTKGVGSGE</sequence>
<dbReference type="InterPro" id="IPR020846">
    <property type="entry name" value="MFS_dom"/>
</dbReference>
<dbReference type="InterPro" id="IPR011701">
    <property type="entry name" value="MFS"/>
</dbReference>
<dbReference type="OrthoDB" id="9793283at2"/>
<proteinExistence type="predicted"/>
<evidence type="ECO:0000313" key="8">
    <source>
        <dbReference type="EMBL" id="KYC40604.1"/>
    </source>
</evidence>
<dbReference type="SUPFAM" id="SSF103473">
    <property type="entry name" value="MFS general substrate transporter"/>
    <property type="match status" value="1"/>
</dbReference>
<dbReference type="STRING" id="128403.WA1_26160"/>
<dbReference type="Pfam" id="PF07690">
    <property type="entry name" value="MFS_1"/>
    <property type="match status" value="1"/>
</dbReference>
<dbReference type="Gene3D" id="1.20.1250.20">
    <property type="entry name" value="MFS general substrate transporter like domains"/>
    <property type="match status" value="1"/>
</dbReference>
<comment type="subcellular location">
    <subcellularLocation>
        <location evidence="1">Cell membrane</location>
        <topology evidence="1">Multi-pass membrane protein</topology>
    </subcellularLocation>
</comment>
<feature type="transmembrane region" description="Helical" evidence="6">
    <location>
        <begin position="165"/>
        <end position="187"/>
    </location>
</feature>
<evidence type="ECO:0000256" key="1">
    <source>
        <dbReference type="ARBA" id="ARBA00004651"/>
    </source>
</evidence>
<evidence type="ECO:0000256" key="2">
    <source>
        <dbReference type="ARBA" id="ARBA00022475"/>
    </source>
</evidence>
<dbReference type="Proteomes" id="UP000076925">
    <property type="component" value="Unassembled WGS sequence"/>
</dbReference>
<feature type="transmembrane region" description="Helical" evidence="6">
    <location>
        <begin position="342"/>
        <end position="364"/>
    </location>
</feature>
<comment type="caution">
    <text evidence="8">The sequence shown here is derived from an EMBL/GenBank/DDBJ whole genome shotgun (WGS) entry which is preliminary data.</text>
</comment>
<feature type="transmembrane region" description="Helical" evidence="6">
    <location>
        <begin position="52"/>
        <end position="71"/>
    </location>
</feature>
<evidence type="ECO:0000259" key="7">
    <source>
        <dbReference type="PROSITE" id="PS50850"/>
    </source>
</evidence>
<evidence type="ECO:0000313" key="9">
    <source>
        <dbReference type="Proteomes" id="UP000076925"/>
    </source>
</evidence>
<dbReference type="AlphaFoldDB" id="A0A139X7D7"/>
<feature type="transmembrane region" description="Helical" evidence="6">
    <location>
        <begin position="216"/>
        <end position="242"/>
    </location>
</feature>
<dbReference type="CDD" id="cd17325">
    <property type="entry name" value="MFS_MdtG_SLC18_like"/>
    <property type="match status" value="1"/>
</dbReference>
<dbReference type="InterPro" id="IPR005829">
    <property type="entry name" value="Sugar_transporter_CS"/>
</dbReference>
<dbReference type="InterPro" id="IPR036259">
    <property type="entry name" value="MFS_trans_sf"/>
</dbReference>
<dbReference type="PROSITE" id="PS50850">
    <property type="entry name" value="MFS"/>
    <property type="match status" value="1"/>
</dbReference>
<dbReference type="EMBL" id="ANNX02000027">
    <property type="protein sequence ID" value="KYC40604.1"/>
    <property type="molecule type" value="Genomic_DNA"/>
</dbReference>
<gene>
    <name evidence="8" type="ORF">WA1_26160</name>
</gene>
<feature type="transmembrane region" description="Helical" evidence="6">
    <location>
        <begin position="283"/>
        <end position="303"/>
    </location>
</feature>
<dbReference type="GO" id="GO:0005886">
    <property type="term" value="C:plasma membrane"/>
    <property type="evidence" value="ECO:0007669"/>
    <property type="project" value="UniProtKB-SubCell"/>
</dbReference>
<feature type="domain" description="Major facilitator superfamily (MFS) profile" evidence="7">
    <location>
        <begin position="13"/>
        <end position="397"/>
    </location>
</feature>
<evidence type="ECO:0000256" key="5">
    <source>
        <dbReference type="ARBA" id="ARBA00023136"/>
    </source>
</evidence>
<organism evidence="8 9">
    <name type="scientific">Scytonema hofmannii PCC 7110</name>
    <dbReference type="NCBI Taxonomy" id="128403"/>
    <lineage>
        <taxon>Bacteria</taxon>
        <taxon>Bacillati</taxon>
        <taxon>Cyanobacteriota</taxon>
        <taxon>Cyanophyceae</taxon>
        <taxon>Nostocales</taxon>
        <taxon>Scytonemataceae</taxon>
        <taxon>Scytonema</taxon>
    </lineage>
</organism>
<name>A0A139X7D7_9CYAN</name>
<protein>
    <submittedName>
        <fullName evidence="8">MFS transporter</fullName>
    </submittedName>
</protein>
<reference evidence="8 9" key="1">
    <citation type="journal article" date="2013" name="Genome Biol. Evol.">
        <title>Genomes of Stigonematalean cyanobacteria (subsection V) and the evolution of oxygenic photosynthesis from prokaryotes to plastids.</title>
        <authorList>
            <person name="Dagan T."/>
            <person name="Roettger M."/>
            <person name="Stucken K."/>
            <person name="Landan G."/>
            <person name="Koch R."/>
            <person name="Major P."/>
            <person name="Gould S.B."/>
            <person name="Goremykin V.V."/>
            <person name="Rippka R."/>
            <person name="Tandeau de Marsac N."/>
            <person name="Gugger M."/>
            <person name="Lockhart P.J."/>
            <person name="Allen J.F."/>
            <person name="Brune I."/>
            <person name="Maus I."/>
            <person name="Puhler A."/>
            <person name="Martin W.F."/>
        </authorList>
    </citation>
    <scope>NUCLEOTIDE SEQUENCE [LARGE SCALE GENOMIC DNA]</scope>
    <source>
        <strain evidence="8 9">PCC 7110</strain>
    </source>
</reference>
<keyword evidence="3 6" id="KW-0812">Transmembrane</keyword>
<dbReference type="RefSeq" id="WP_017746940.1">
    <property type="nucleotide sequence ID" value="NZ_KQ976354.1"/>
</dbReference>
<keyword evidence="4 6" id="KW-1133">Transmembrane helix</keyword>
<dbReference type="PROSITE" id="PS00216">
    <property type="entry name" value="SUGAR_TRANSPORT_1"/>
    <property type="match status" value="1"/>
</dbReference>
<feature type="transmembrane region" description="Helical" evidence="6">
    <location>
        <begin position="137"/>
        <end position="159"/>
    </location>
</feature>
<accession>A0A139X7D7</accession>
<feature type="transmembrane region" description="Helical" evidence="6">
    <location>
        <begin position="370"/>
        <end position="389"/>
    </location>
</feature>
<feature type="transmembrane region" description="Helical" evidence="6">
    <location>
        <begin position="100"/>
        <end position="125"/>
    </location>
</feature>
<keyword evidence="5 6" id="KW-0472">Membrane</keyword>
<dbReference type="PANTHER" id="PTHR43124:SF3">
    <property type="entry name" value="CHLORAMPHENICOL EFFLUX PUMP RV0191"/>
    <property type="match status" value="1"/>
</dbReference>